<sequence length="304" mass="34065">MCRPDNRGSTAAGQNRSLFLLSTKSFDGHGGVPRATAQVFTATVFILFLIAVEQMLRQYLTSIQDFHPILGDETNRNILARHIGVDAISAFVVTYFGWKGRHVVQDLIDATIGRKKGAMPVAYEGRMFTYHPESQRVVLYFVAYQLKNTYDTIIWNDGALFIAHHILALCTTVGALQGKGHFYVLFYFGISELSTGVLCLLANFDDEHGVVGLGDAFPLVKAILGGIFAALFVICRAVMWSTISYYYCRDAWNVIKGSDPRKKGHELWFRYTFFSLSILSLLQIIWLGEIARVGHEELKGMGFI</sequence>
<proteinExistence type="predicted"/>
<dbReference type="GO" id="GO:0055091">
    <property type="term" value="P:phospholipid homeostasis"/>
    <property type="evidence" value="ECO:0007669"/>
    <property type="project" value="TreeGrafter"/>
</dbReference>
<evidence type="ECO:0000256" key="1">
    <source>
        <dbReference type="ARBA" id="ARBA00004141"/>
    </source>
</evidence>
<dbReference type="PANTHER" id="PTHR13439:SF4">
    <property type="entry name" value="TLC DOMAIN-CONTAINING PROTEIN"/>
    <property type="match status" value="1"/>
</dbReference>
<keyword evidence="4 5" id="KW-0472">Membrane</keyword>
<keyword evidence="2 5" id="KW-0812">Transmembrane</keyword>
<evidence type="ECO:0000256" key="5">
    <source>
        <dbReference type="SAM" id="Phobius"/>
    </source>
</evidence>
<dbReference type="PANTHER" id="PTHR13439">
    <property type="entry name" value="CT120 PROTEIN"/>
    <property type="match status" value="1"/>
</dbReference>
<dbReference type="GO" id="GO:0097035">
    <property type="term" value="P:regulation of membrane lipid distribution"/>
    <property type="evidence" value="ECO:0007669"/>
    <property type="project" value="TreeGrafter"/>
</dbReference>
<dbReference type="GO" id="GO:0007009">
    <property type="term" value="P:plasma membrane organization"/>
    <property type="evidence" value="ECO:0007669"/>
    <property type="project" value="TreeGrafter"/>
</dbReference>
<reference evidence="7" key="1">
    <citation type="submission" date="2021-01" db="EMBL/GenBank/DDBJ databases">
        <authorList>
            <person name="Corre E."/>
            <person name="Pelletier E."/>
            <person name="Niang G."/>
            <person name="Scheremetjew M."/>
            <person name="Finn R."/>
            <person name="Kale V."/>
            <person name="Holt S."/>
            <person name="Cochrane G."/>
            <person name="Meng A."/>
            <person name="Brown T."/>
            <person name="Cohen L."/>
        </authorList>
    </citation>
    <scope>NUCLEOTIDE SEQUENCE</scope>
    <source>
        <strain evidence="7">UNC1205</strain>
    </source>
</reference>
<dbReference type="InterPro" id="IPR050846">
    <property type="entry name" value="TLCD"/>
</dbReference>
<accession>A0A7S0UHA9</accession>
<protein>
    <recommendedName>
        <fullName evidence="6">TLC domain-containing protein</fullName>
    </recommendedName>
</protein>
<dbReference type="GO" id="GO:0071709">
    <property type="term" value="P:membrane assembly"/>
    <property type="evidence" value="ECO:0007669"/>
    <property type="project" value="TreeGrafter"/>
</dbReference>
<evidence type="ECO:0000256" key="2">
    <source>
        <dbReference type="ARBA" id="ARBA00022692"/>
    </source>
</evidence>
<feature type="transmembrane region" description="Helical" evidence="5">
    <location>
        <begin position="35"/>
        <end position="52"/>
    </location>
</feature>
<evidence type="ECO:0000259" key="6">
    <source>
        <dbReference type="Pfam" id="PF03798"/>
    </source>
</evidence>
<feature type="transmembrane region" description="Helical" evidence="5">
    <location>
        <begin position="182"/>
        <end position="203"/>
    </location>
</feature>
<comment type="subcellular location">
    <subcellularLocation>
        <location evidence="1">Membrane</location>
        <topology evidence="1">Multi-pass membrane protein</topology>
    </subcellularLocation>
</comment>
<keyword evidence="3 5" id="KW-1133">Transmembrane helix</keyword>
<dbReference type="GO" id="GO:0005886">
    <property type="term" value="C:plasma membrane"/>
    <property type="evidence" value="ECO:0007669"/>
    <property type="project" value="TreeGrafter"/>
</dbReference>
<name>A0A7S0UHA9_9STRA</name>
<evidence type="ECO:0000256" key="3">
    <source>
        <dbReference type="ARBA" id="ARBA00022989"/>
    </source>
</evidence>
<dbReference type="EMBL" id="HBFL01003721">
    <property type="protein sequence ID" value="CAD8762623.1"/>
    <property type="molecule type" value="Transcribed_RNA"/>
</dbReference>
<organism evidence="7">
    <name type="scientific">Pseudo-nitzschia delicatissima</name>
    <dbReference type="NCBI Taxonomy" id="44447"/>
    <lineage>
        <taxon>Eukaryota</taxon>
        <taxon>Sar</taxon>
        <taxon>Stramenopiles</taxon>
        <taxon>Ochrophyta</taxon>
        <taxon>Bacillariophyta</taxon>
        <taxon>Bacillariophyceae</taxon>
        <taxon>Bacillariophycidae</taxon>
        <taxon>Bacillariales</taxon>
        <taxon>Bacillariaceae</taxon>
        <taxon>Pseudo-nitzschia</taxon>
    </lineage>
</organism>
<dbReference type="InterPro" id="IPR006634">
    <property type="entry name" value="TLC-dom"/>
</dbReference>
<feature type="transmembrane region" description="Helical" evidence="5">
    <location>
        <begin position="223"/>
        <end position="247"/>
    </location>
</feature>
<dbReference type="AlphaFoldDB" id="A0A7S0UHA9"/>
<gene>
    <name evidence="7" type="ORF">PDEL1432_LOCUS2663</name>
</gene>
<feature type="domain" description="TLC" evidence="6">
    <location>
        <begin position="123"/>
        <end position="292"/>
    </location>
</feature>
<evidence type="ECO:0000256" key="4">
    <source>
        <dbReference type="ARBA" id="ARBA00023136"/>
    </source>
</evidence>
<dbReference type="Pfam" id="PF03798">
    <property type="entry name" value="TRAM_LAG1_CLN8"/>
    <property type="match status" value="1"/>
</dbReference>
<evidence type="ECO:0000313" key="7">
    <source>
        <dbReference type="EMBL" id="CAD8762623.1"/>
    </source>
</evidence>
<feature type="transmembrane region" description="Helical" evidence="5">
    <location>
        <begin position="268"/>
        <end position="288"/>
    </location>
</feature>